<keyword evidence="2" id="KW-0678">Repressor</keyword>
<accession>A0A9P8PES0</accession>
<evidence type="ECO:0000313" key="8">
    <source>
        <dbReference type="Proteomes" id="UP000769157"/>
    </source>
</evidence>
<feature type="region of interest" description="Disordered" evidence="6">
    <location>
        <begin position="138"/>
        <end position="158"/>
    </location>
</feature>
<keyword evidence="5" id="KW-0539">Nucleus</keyword>
<dbReference type="SMART" id="SM01401">
    <property type="entry name" value="Sds3"/>
    <property type="match status" value="1"/>
</dbReference>
<evidence type="ECO:0000256" key="4">
    <source>
        <dbReference type="ARBA" id="ARBA00023163"/>
    </source>
</evidence>
<reference evidence="7" key="2">
    <citation type="submission" date="2021-01" db="EMBL/GenBank/DDBJ databases">
        <authorList>
            <person name="Schikora-Tamarit M.A."/>
        </authorList>
    </citation>
    <scope>NUCLEOTIDE SEQUENCE</scope>
    <source>
        <strain evidence="7">CBS6075</strain>
    </source>
</reference>
<proteinExistence type="predicted"/>
<evidence type="ECO:0000256" key="6">
    <source>
        <dbReference type="SAM" id="MobiDB-lite"/>
    </source>
</evidence>
<evidence type="ECO:0008006" key="9">
    <source>
        <dbReference type="Google" id="ProtNLM"/>
    </source>
</evidence>
<reference evidence="7" key="1">
    <citation type="journal article" date="2021" name="Open Biol.">
        <title>Shared evolutionary footprints suggest mitochondrial oxidative damage underlies multiple complex I losses in fungi.</title>
        <authorList>
            <person name="Schikora-Tamarit M.A."/>
            <person name="Marcet-Houben M."/>
            <person name="Nosek J."/>
            <person name="Gabaldon T."/>
        </authorList>
    </citation>
    <scope>NUCLEOTIDE SEQUENCE</scope>
    <source>
        <strain evidence="7">CBS6075</strain>
    </source>
</reference>
<evidence type="ECO:0000256" key="2">
    <source>
        <dbReference type="ARBA" id="ARBA00022491"/>
    </source>
</evidence>
<dbReference type="EMBL" id="JAEUBE010000087">
    <property type="protein sequence ID" value="KAH3670541.1"/>
    <property type="molecule type" value="Genomic_DNA"/>
</dbReference>
<name>A0A9P8PES0_9ASCO</name>
<dbReference type="RefSeq" id="XP_046063966.1">
    <property type="nucleotide sequence ID" value="XM_046201776.1"/>
</dbReference>
<organism evidence="7 8">
    <name type="scientific">Ogataea philodendri</name>
    <dbReference type="NCBI Taxonomy" id="1378263"/>
    <lineage>
        <taxon>Eukaryota</taxon>
        <taxon>Fungi</taxon>
        <taxon>Dikarya</taxon>
        <taxon>Ascomycota</taxon>
        <taxon>Saccharomycotina</taxon>
        <taxon>Pichiomycetes</taxon>
        <taxon>Pichiales</taxon>
        <taxon>Pichiaceae</taxon>
        <taxon>Ogataea</taxon>
    </lineage>
</organism>
<dbReference type="InterPro" id="IPR013907">
    <property type="entry name" value="Sds3"/>
</dbReference>
<feature type="region of interest" description="Disordered" evidence="6">
    <location>
        <begin position="173"/>
        <end position="249"/>
    </location>
</feature>
<protein>
    <recommendedName>
        <fullName evidence="9">Transcriptional regulatory protein SDS3</fullName>
    </recommendedName>
</protein>
<evidence type="ECO:0000313" key="7">
    <source>
        <dbReference type="EMBL" id="KAH3670541.1"/>
    </source>
</evidence>
<dbReference type="GeneID" id="70233024"/>
<dbReference type="Proteomes" id="UP000769157">
    <property type="component" value="Unassembled WGS sequence"/>
</dbReference>
<feature type="compositionally biased region" description="Polar residues" evidence="6">
    <location>
        <begin position="227"/>
        <end position="238"/>
    </location>
</feature>
<dbReference type="PANTHER" id="PTHR21964">
    <property type="entry name" value="BREAST CANCER METASTASIS-SUPPRESSOR 1"/>
    <property type="match status" value="1"/>
</dbReference>
<dbReference type="AlphaFoldDB" id="A0A9P8PES0"/>
<dbReference type="GO" id="GO:0010468">
    <property type="term" value="P:regulation of gene expression"/>
    <property type="evidence" value="ECO:0007669"/>
    <property type="project" value="UniProtKB-ARBA"/>
</dbReference>
<comment type="caution">
    <text evidence="7">The sequence shown here is derived from an EMBL/GenBank/DDBJ whole genome shotgun (WGS) entry which is preliminary data.</text>
</comment>
<dbReference type="GO" id="GO:0005654">
    <property type="term" value="C:nucleoplasm"/>
    <property type="evidence" value="ECO:0007669"/>
    <property type="project" value="UniProtKB-ARBA"/>
</dbReference>
<keyword evidence="8" id="KW-1185">Reference proteome</keyword>
<comment type="subcellular location">
    <subcellularLocation>
        <location evidence="1">Nucleus</location>
    </subcellularLocation>
</comment>
<evidence type="ECO:0000256" key="5">
    <source>
        <dbReference type="ARBA" id="ARBA00023242"/>
    </source>
</evidence>
<dbReference type="Pfam" id="PF08598">
    <property type="entry name" value="Sds3"/>
    <property type="match status" value="1"/>
</dbReference>
<evidence type="ECO:0000256" key="3">
    <source>
        <dbReference type="ARBA" id="ARBA00023015"/>
    </source>
</evidence>
<evidence type="ECO:0000256" key="1">
    <source>
        <dbReference type="ARBA" id="ARBA00004123"/>
    </source>
</evidence>
<keyword evidence="3" id="KW-0805">Transcription regulation</keyword>
<dbReference type="OrthoDB" id="70376at2759"/>
<keyword evidence="4" id="KW-0804">Transcription</keyword>
<gene>
    <name evidence="7" type="ORF">OGAPHI_001056</name>
</gene>
<sequence length="463" mass="51904">MDYNLQYQLSKKDKRRQQIQSKLVKVEDQFQQEKDYFYRDSLIQLQYKLSSLHSGDNPQYLQRIRDFQEQRDAELVRLKLAEEYQVQFINKQFKEDYDRAVDEREKVIQMVKDKLHERILKKIKQLKEDKALIDVATTSSSHTASRYTSNGSAKENGYNSGFESSTSFFFPGERRSRRTHSKRYESGPLHLSNAEDSYDSGTGTGTGNGYASSSGRKRFKLTRHLGSGQTMGTRSGDASSAGEETGSSVKVVTDNPELNEFLYGEEFIKRQEKANTRHSTKSYQGCPGLKPEEVNEDLNFLRGAVGAIQIVTADVPAGPVGDVKDDLVASVQSHDERQQLLFVELRVDDLCFQVRIKVSGEGIVADQTGTQVDVAAVDLRLVINLGNKMQDGLVENGQLSGGHHVEQLGDPVELRGAHHEQAVQQERRGGDRVQHGRHIGRGLQPLVDAVDAEVVAGRPFDGI</sequence>